<evidence type="ECO:0000259" key="7">
    <source>
        <dbReference type="PROSITE" id="PS51352"/>
    </source>
</evidence>
<dbReference type="Gene3D" id="3.40.30.10">
    <property type="entry name" value="Glutaredoxin"/>
    <property type="match status" value="1"/>
</dbReference>
<keyword evidence="6" id="KW-0812">Transmembrane</keyword>
<keyword evidence="6" id="KW-1133">Transmembrane helix</keyword>
<evidence type="ECO:0000256" key="3">
    <source>
        <dbReference type="ARBA" id="ARBA00022968"/>
    </source>
</evidence>
<dbReference type="Proteomes" id="UP001500740">
    <property type="component" value="Unassembled WGS sequence"/>
</dbReference>
<dbReference type="CDD" id="cd02966">
    <property type="entry name" value="TlpA_like_family"/>
    <property type="match status" value="1"/>
</dbReference>
<evidence type="ECO:0000256" key="1">
    <source>
        <dbReference type="ARBA" id="ARBA00004196"/>
    </source>
</evidence>
<keyword evidence="9" id="KW-1185">Reference proteome</keyword>
<keyword evidence="6" id="KW-0472">Membrane</keyword>
<dbReference type="PANTHER" id="PTHR42852">
    <property type="entry name" value="THIOL:DISULFIDE INTERCHANGE PROTEIN DSBE"/>
    <property type="match status" value="1"/>
</dbReference>
<keyword evidence="2" id="KW-0201">Cytochrome c-type biogenesis</keyword>
<dbReference type="InterPro" id="IPR013766">
    <property type="entry name" value="Thioredoxin_domain"/>
</dbReference>
<name>A0ABN0ZXH2_9BACI</name>
<evidence type="ECO:0000313" key="8">
    <source>
        <dbReference type="EMBL" id="GAA0462259.1"/>
    </source>
</evidence>
<feature type="domain" description="Thioredoxin" evidence="7">
    <location>
        <begin position="43"/>
        <end position="181"/>
    </location>
</feature>
<keyword evidence="4" id="KW-1015">Disulfide bond</keyword>
<dbReference type="SUPFAM" id="SSF52833">
    <property type="entry name" value="Thioredoxin-like"/>
    <property type="match status" value="1"/>
</dbReference>
<dbReference type="PANTHER" id="PTHR42852:SF6">
    <property type="entry name" value="THIOL:DISULFIDE INTERCHANGE PROTEIN DSBE"/>
    <property type="match status" value="1"/>
</dbReference>
<evidence type="ECO:0000256" key="2">
    <source>
        <dbReference type="ARBA" id="ARBA00022748"/>
    </source>
</evidence>
<evidence type="ECO:0000313" key="9">
    <source>
        <dbReference type="Proteomes" id="UP001500740"/>
    </source>
</evidence>
<dbReference type="InterPro" id="IPR000866">
    <property type="entry name" value="AhpC/TSA"/>
</dbReference>
<reference evidence="9" key="1">
    <citation type="journal article" date="2019" name="Int. J. Syst. Evol. Microbiol.">
        <title>The Global Catalogue of Microorganisms (GCM) 10K type strain sequencing project: providing services to taxonomists for standard genome sequencing and annotation.</title>
        <authorList>
            <consortium name="The Broad Institute Genomics Platform"/>
            <consortium name="The Broad Institute Genome Sequencing Center for Infectious Disease"/>
            <person name="Wu L."/>
            <person name="Ma J."/>
        </authorList>
    </citation>
    <scope>NUCLEOTIDE SEQUENCE [LARGE SCALE GENOMIC DNA]</scope>
    <source>
        <strain evidence="9">JCM 14193</strain>
    </source>
</reference>
<accession>A0ABN0ZXH2</accession>
<proteinExistence type="predicted"/>
<sequence>MYKVVGRIGGVLLLGLLIWVMINYHIINQEEVEIDLENRMNSEFDEEIAPNFTLNAIDGDTITLEDLRGQAVLVNFWASWCQPCLNEMPAIQSIYNTYGDSGLEVLAVNIGESRNTIEDFQIQFPELEFHLLLEDDIIADQYMIINLPTTYFINPDGTIETHYRGELSEEQLAVLVNDILPED</sequence>
<keyword evidence="3" id="KW-0735">Signal-anchor</keyword>
<dbReference type="PROSITE" id="PS51352">
    <property type="entry name" value="THIOREDOXIN_2"/>
    <property type="match status" value="1"/>
</dbReference>
<evidence type="ECO:0000256" key="6">
    <source>
        <dbReference type="SAM" id="Phobius"/>
    </source>
</evidence>
<feature type="transmembrane region" description="Helical" evidence="6">
    <location>
        <begin position="7"/>
        <end position="27"/>
    </location>
</feature>
<keyword evidence="5" id="KW-0676">Redox-active center</keyword>
<gene>
    <name evidence="8" type="ORF">GCM10008935_17240</name>
</gene>
<dbReference type="InterPro" id="IPR036249">
    <property type="entry name" value="Thioredoxin-like_sf"/>
</dbReference>
<comment type="caution">
    <text evidence="8">The sequence shown here is derived from an EMBL/GenBank/DDBJ whole genome shotgun (WGS) entry which is preliminary data.</text>
</comment>
<comment type="subcellular location">
    <subcellularLocation>
        <location evidence="1">Cell envelope</location>
    </subcellularLocation>
</comment>
<dbReference type="RefSeq" id="WP_343783167.1">
    <property type="nucleotide sequence ID" value="NZ_BAAACZ010000011.1"/>
</dbReference>
<dbReference type="EMBL" id="BAAACZ010000011">
    <property type="protein sequence ID" value="GAA0462259.1"/>
    <property type="molecule type" value="Genomic_DNA"/>
</dbReference>
<dbReference type="InterPro" id="IPR050553">
    <property type="entry name" value="Thioredoxin_ResA/DsbE_sf"/>
</dbReference>
<evidence type="ECO:0000256" key="4">
    <source>
        <dbReference type="ARBA" id="ARBA00023157"/>
    </source>
</evidence>
<evidence type="ECO:0000256" key="5">
    <source>
        <dbReference type="ARBA" id="ARBA00023284"/>
    </source>
</evidence>
<protein>
    <recommendedName>
        <fullName evidence="7">Thioredoxin domain-containing protein</fullName>
    </recommendedName>
</protein>
<dbReference type="Pfam" id="PF00578">
    <property type="entry name" value="AhpC-TSA"/>
    <property type="match status" value="1"/>
</dbReference>
<organism evidence="8 9">
    <name type="scientific">Alkalibacillus silvisoli</name>
    <dbReference type="NCBI Taxonomy" id="392823"/>
    <lineage>
        <taxon>Bacteria</taxon>
        <taxon>Bacillati</taxon>
        <taxon>Bacillota</taxon>
        <taxon>Bacilli</taxon>
        <taxon>Bacillales</taxon>
        <taxon>Bacillaceae</taxon>
        <taxon>Alkalibacillus</taxon>
    </lineage>
</organism>